<name>A0AAW1P7P3_9CHLO</name>
<accession>A0AAW1P7P3</accession>
<organism evidence="1 2">
    <name type="scientific">[Myrmecia] bisecta</name>
    <dbReference type="NCBI Taxonomy" id="41462"/>
    <lineage>
        <taxon>Eukaryota</taxon>
        <taxon>Viridiplantae</taxon>
        <taxon>Chlorophyta</taxon>
        <taxon>core chlorophytes</taxon>
        <taxon>Trebouxiophyceae</taxon>
        <taxon>Trebouxiales</taxon>
        <taxon>Trebouxiaceae</taxon>
        <taxon>Myrmecia</taxon>
    </lineage>
</organism>
<evidence type="ECO:0000313" key="1">
    <source>
        <dbReference type="EMBL" id="KAK9804343.1"/>
    </source>
</evidence>
<dbReference type="AlphaFoldDB" id="A0AAW1P7P3"/>
<dbReference type="EMBL" id="JALJOR010000018">
    <property type="protein sequence ID" value="KAK9804343.1"/>
    <property type="molecule type" value="Genomic_DNA"/>
</dbReference>
<proteinExistence type="predicted"/>
<reference evidence="1 2" key="1">
    <citation type="journal article" date="2024" name="Nat. Commun.">
        <title>Phylogenomics reveals the evolutionary origins of lichenization in chlorophyte algae.</title>
        <authorList>
            <person name="Puginier C."/>
            <person name="Libourel C."/>
            <person name="Otte J."/>
            <person name="Skaloud P."/>
            <person name="Haon M."/>
            <person name="Grisel S."/>
            <person name="Petersen M."/>
            <person name="Berrin J.G."/>
            <person name="Delaux P.M."/>
            <person name="Dal Grande F."/>
            <person name="Keller J."/>
        </authorList>
    </citation>
    <scope>NUCLEOTIDE SEQUENCE [LARGE SCALE GENOMIC DNA]</scope>
    <source>
        <strain evidence="1 2">SAG 2043</strain>
    </source>
</reference>
<protein>
    <submittedName>
        <fullName evidence="1">Uncharacterized protein</fullName>
    </submittedName>
</protein>
<keyword evidence="2" id="KW-1185">Reference proteome</keyword>
<comment type="caution">
    <text evidence="1">The sequence shown here is derived from an EMBL/GenBank/DDBJ whole genome shotgun (WGS) entry which is preliminary data.</text>
</comment>
<sequence length="82" mass="9277">MTSIIGSKWTAMQRTFGWRHFQVAQKRKDAKEVFVLLVATCDGSVQLWVNAKTLRDRASWAAGHLQRAQLQSQDDARAGSQM</sequence>
<gene>
    <name evidence="1" type="ORF">WJX72_008221</name>
</gene>
<dbReference type="Proteomes" id="UP001489004">
    <property type="component" value="Unassembled WGS sequence"/>
</dbReference>
<dbReference type="Pfam" id="PF09493">
    <property type="entry name" value="DUF2389"/>
    <property type="match status" value="1"/>
</dbReference>
<dbReference type="NCBIfam" id="TIGR02450">
    <property type="entry name" value="TIGR02450 family Trp-rich protein"/>
    <property type="match status" value="1"/>
</dbReference>
<dbReference type="InterPro" id="IPR012663">
    <property type="entry name" value="CHP02450_Tryp"/>
</dbReference>
<evidence type="ECO:0000313" key="2">
    <source>
        <dbReference type="Proteomes" id="UP001489004"/>
    </source>
</evidence>